<proteinExistence type="predicted"/>
<dbReference type="RefSeq" id="WP_039103228.1">
    <property type="nucleotide sequence ID" value="NZ_CP009056.1"/>
</dbReference>
<gene>
    <name evidence="1" type="ORF">FPB0191_00080</name>
</gene>
<dbReference type="HOGENOM" id="CLU_039495_0_0_6"/>
<organism evidence="1 2">
    <name type="scientific">Frischella perrara</name>
    <dbReference type="NCBI Taxonomy" id="1267021"/>
    <lineage>
        <taxon>Bacteria</taxon>
        <taxon>Pseudomonadati</taxon>
        <taxon>Pseudomonadota</taxon>
        <taxon>Gammaproteobacteria</taxon>
        <taxon>Orbales</taxon>
        <taxon>Orbaceae</taxon>
        <taxon>Frischella</taxon>
    </lineage>
</organism>
<dbReference type="Gene3D" id="2.60.120.1390">
    <property type="match status" value="1"/>
</dbReference>
<dbReference type="Pfam" id="PF11175">
    <property type="entry name" value="DUF2961"/>
    <property type="match status" value="1"/>
</dbReference>
<dbReference type="STRING" id="1267021.FPB0191_00080"/>
<dbReference type="KEGG" id="fpp:FPB0191_00080"/>
<evidence type="ECO:0008006" key="3">
    <source>
        <dbReference type="Google" id="ProtNLM"/>
    </source>
</evidence>
<dbReference type="InterPro" id="IPR021345">
    <property type="entry name" value="DUF2961"/>
</dbReference>
<keyword evidence="2" id="KW-1185">Reference proteome</keyword>
<name>A0A0A7RXJ6_FRIPE</name>
<evidence type="ECO:0000313" key="1">
    <source>
        <dbReference type="EMBL" id="AJA43948.1"/>
    </source>
</evidence>
<evidence type="ECO:0000313" key="2">
    <source>
        <dbReference type="Proteomes" id="UP000030901"/>
    </source>
</evidence>
<reference evidence="1 2" key="1">
    <citation type="journal article" date="2014" name="Appl. Environ. Microbiol.">
        <title>Gut symbionts from distinct hosts exhibit genotoxic activity via divergent colibactin biosynthetic pathways.</title>
        <authorList>
            <person name="Engel P."/>
            <person name="Vizcaino M.I."/>
            <person name="Crawford J.M."/>
        </authorList>
    </citation>
    <scope>NUCLEOTIDE SEQUENCE [LARGE SCALE GENOMIC DNA]</scope>
    <source>
        <strain evidence="1 2">PEB0191</strain>
    </source>
</reference>
<dbReference type="AlphaFoldDB" id="A0A0A7RXJ6"/>
<sequence>MNLLNSVTKFHHEQTRTISPENRTGEKGQSCMAASHLGPCRKGSGFIRIKSGESVTIADIKGPAEIRHMWFTLTDKTIRGSFVLRDVVIRIYWDDETVPSVESPIGDFFCNGFGARCDINSLPIVVNPTGGFNSYFRMPFNKSAKIVITNEHEADLEHFFFAINYALMPQPFIDPLYFHAQWRRQRVTTPAIDYVILDNIKGHGYYVGTYLALTALERYWWGEGEFKFYLDGDSDYPTQHSTGSEDYFGGAWAFHHRDEKGRASAQCFQTLFVGYPWQTNRDHTRDYFQTGDANPVHGFGDDALPMHGLYRWHLPDPIAFHNDIKVTFQQIGNDDIHLYERQDDIATVAYWYQNPTQNTNPVFPTQQQRLPR</sequence>
<protein>
    <recommendedName>
        <fullName evidence="3">DUF2961 domain-containing protein</fullName>
    </recommendedName>
</protein>
<dbReference type="OrthoDB" id="2518538at2"/>
<accession>A0A0A7RXJ6</accession>
<dbReference type="Proteomes" id="UP000030901">
    <property type="component" value="Chromosome"/>
</dbReference>
<dbReference type="EMBL" id="CP009056">
    <property type="protein sequence ID" value="AJA43948.1"/>
    <property type="molecule type" value="Genomic_DNA"/>
</dbReference>